<evidence type="ECO:0000256" key="9">
    <source>
        <dbReference type="ARBA" id="ARBA00023136"/>
    </source>
</evidence>
<evidence type="ECO:0000256" key="7">
    <source>
        <dbReference type="ARBA" id="ARBA00022519"/>
    </source>
</evidence>
<comment type="subcellular location">
    <subcellularLocation>
        <location evidence="1">Bacterial flagellum basal body</location>
    </subcellularLocation>
    <subcellularLocation>
        <location evidence="2">Cell inner membrane</location>
        <topology evidence="2">Peripheral membrane protein</topology>
    </subcellularLocation>
</comment>
<dbReference type="CDD" id="cd17908">
    <property type="entry name" value="FliM"/>
    <property type="match status" value="1"/>
</dbReference>
<dbReference type="InterPro" id="IPR036429">
    <property type="entry name" value="SpoA-like_sf"/>
</dbReference>
<keyword evidence="5" id="KW-1003">Cell membrane</keyword>
<comment type="similarity">
    <text evidence="3">Belongs to the FliM family.</text>
</comment>
<comment type="function">
    <text evidence="11">FliM is one of three proteins (FliG, FliN, FliM) that forms the rotor-mounted switch complex (C ring), located at the base of the basal body. This complex interacts with the CheY and CheZ chemotaxis proteins, in addition to contacting components of the motor that determine the direction of flagellar rotation.</text>
</comment>
<dbReference type="NCBIfam" id="TIGR01397">
    <property type="entry name" value="fliM_switch"/>
    <property type="match status" value="1"/>
</dbReference>
<reference evidence="16" key="1">
    <citation type="submission" date="2016-10" db="EMBL/GenBank/DDBJ databases">
        <authorList>
            <person name="Varghese N."/>
            <person name="Submissions S."/>
        </authorList>
    </citation>
    <scope>NUCLEOTIDE SEQUENCE [LARGE SCALE GENOMIC DNA]</scope>
    <source>
        <strain evidence="16">DSM 13234</strain>
    </source>
</reference>
<evidence type="ECO:0000256" key="5">
    <source>
        <dbReference type="ARBA" id="ARBA00022475"/>
    </source>
</evidence>
<dbReference type="GO" id="GO:0009425">
    <property type="term" value="C:bacterial-type flagellum basal body"/>
    <property type="evidence" value="ECO:0007669"/>
    <property type="project" value="UniProtKB-SubCell"/>
</dbReference>
<evidence type="ECO:0000256" key="6">
    <source>
        <dbReference type="ARBA" id="ARBA00022500"/>
    </source>
</evidence>
<dbReference type="AlphaFoldDB" id="A0A1H6H903"/>
<evidence type="ECO:0000256" key="13">
    <source>
        <dbReference type="SAM" id="MobiDB-lite"/>
    </source>
</evidence>
<dbReference type="InterPro" id="IPR001689">
    <property type="entry name" value="Flag_FliM"/>
</dbReference>
<evidence type="ECO:0000313" key="16">
    <source>
        <dbReference type="Proteomes" id="UP000182983"/>
    </source>
</evidence>
<evidence type="ECO:0000259" key="14">
    <source>
        <dbReference type="Pfam" id="PF01052"/>
    </source>
</evidence>
<keyword evidence="10" id="KW-0975">Bacterial flagellum</keyword>
<keyword evidence="15" id="KW-0966">Cell projection</keyword>
<dbReference type="GO" id="GO:0071978">
    <property type="term" value="P:bacterial-type flagellum-dependent swarming motility"/>
    <property type="evidence" value="ECO:0007669"/>
    <property type="project" value="TreeGrafter"/>
</dbReference>
<dbReference type="SUPFAM" id="SSF101801">
    <property type="entry name" value="Surface presentation of antigens (SPOA)"/>
    <property type="match status" value="1"/>
</dbReference>
<evidence type="ECO:0000256" key="11">
    <source>
        <dbReference type="ARBA" id="ARBA00025044"/>
    </source>
</evidence>
<dbReference type="GO" id="GO:0005886">
    <property type="term" value="C:plasma membrane"/>
    <property type="evidence" value="ECO:0007669"/>
    <property type="project" value="UniProtKB-SubCell"/>
</dbReference>
<feature type="region of interest" description="Disordered" evidence="13">
    <location>
        <begin position="1"/>
        <end position="50"/>
    </location>
</feature>
<keyword evidence="9" id="KW-0472">Membrane</keyword>
<evidence type="ECO:0000256" key="2">
    <source>
        <dbReference type="ARBA" id="ARBA00004417"/>
    </source>
</evidence>
<evidence type="ECO:0000256" key="3">
    <source>
        <dbReference type="ARBA" id="ARBA00011049"/>
    </source>
</evidence>
<dbReference type="Pfam" id="PF01052">
    <property type="entry name" value="FliMN_C"/>
    <property type="match status" value="1"/>
</dbReference>
<organism evidence="15 16">
    <name type="scientific">Magnetospirillum fulvum</name>
    <name type="common">Rhodospirillum fulvum</name>
    <dbReference type="NCBI Taxonomy" id="1082"/>
    <lineage>
        <taxon>Bacteria</taxon>
        <taxon>Pseudomonadati</taxon>
        <taxon>Pseudomonadota</taxon>
        <taxon>Alphaproteobacteria</taxon>
        <taxon>Rhodospirillales</taxon>
        <taxon>Rhodospirillaceae</taxon>
        <taxon>Magnetospirillum</taxon>
    </lineage>
</organism>
<gene>
    <name evidence="15" type="ORF">SAMN04244559_01156</name>
</gene>
<dbReference type="GO" id="GO:0050918">
    <property type="term" value="P:positive chemotaxis"/>
    <property type="evidence" value="ECO:0007669"/>
    <property type="project" value="TreeGrafter"/>
</dbReference>
<dbReference type="Gene3D" id="3.40.1550.10">
    <property type="entry name" value="CheC-like"/>
    <property type="match status" value="1"/>
</dbReference>
<dbReference type="PRINTS" id="PR00955">
    <property type="entry name" value="FLGMOTORFLIM"/>
</dbReference>
<dbReference type="PANTHER" id="PTHR30034:SF3">
    <property type="entry name" value="FLAGELLAR MOTOR SWITCH PROTEIN FLIM"/>
    <property type="match status" value="1"/>
</dbReference>
<keyword evidence="7" id="KW-0997">Cell inner membrane</keyword>
<feature type="domain" description="Flagellar motor switch protein FliN-like C-terminal" evidence="14">
    <location>
        <begin position="322"/>
        <end position="391"/>
    </location>
</feature>
<feature type="compositionally biased region" description="Low complexity" evidence="13">
    <location>
        <begin position="21"/>
        <end position="44"/>
    </location>
</feature>
<evidence type="ECO:0000256" key="8">
    <source>
        <dbReference type="ARBA" id="ARBA00022779"/>
    </source>
</evidence>
<evidence type="ECO:0000256" key="12">
    <source>
        <dbReference type="NCBIfam" id="TIGR01397"/>
    </source>
</evidence>
<dbReference type="EMBL" id="FNWO01000004">
    <property type="protein sequence ID" value="SEH31966.1"/>
    <property type="molecule type" value="Genomic_DNA"/>
</dbReference>
<protein>
    <recommendedName>
        <fullName evidence="4 12">Flagellar motor switch protein FliM</fullName>
    </recommendedName>
</protein>
<name>A0A1H6H903_MAGFU</name>
<keyword evidence="8" id="KW-0283">Flagellar rotation</keyword>
<keyword evidence="15" id="KW-0282">Flagellum</keyword>
<dbReference type="GO" id="GO:0003774">
    <property type="term" value="F:cytoskeletal motor activity"/>
    <property type="evidence" value="ECO:0007669"/>
    <property type="project" value="InterPro"/>
</dbReference>
<dbReference type="Proteomes" id="UP000182983">
    <property type="component" value="Unassembled WGS sequence"/>
</dbReference>
<dbReference type="OrthoDB" id="9806941at2"/>
<dbReference type="InterPro" id="IPR001543">
    <property type="entry name" value="FliN-like_C"/>
</dbReference>
<keyword evidence="6" id="KW-0145">Chemotaxis</keyword>
<dbReference type="InterPro" id="IPR028976">
    <property type="entry name" value="CheC-like_sf"/>
</dbReference>
<sequence>MTNQDEGGQGRSAEEEEALMKEWAAMAEEEAAGGAAPAAADAAAEGGGGDAMADEWEAMLGAGGGEGEGEATAAVARDGTRVLNQDEIDSLLGFDEDGAGGGDKSGIQAILNSALVSYERLPMLEVVFDRLVRMMSTSMRNFTSDNVEVSLDNILSLRFGDYLNSIPLPAMLAVFKAEEWDNFGLLTVDSSLIYSIVDVLLGGRRGTAAMRIEGRPYTTIERNLVERMVHVVLSDLSAAFDPLSPVTFRFDRLETNPRFATISRPSNAAIVAKLRIDMEDRGGRLELLLPYATLEPVRELLLQMFMGEKFGRDSIWETHLAEELWMTEVELEAVLDQQVMNLRDVLAWKPGSKHMLNATPDSQVEMRCGQVGMFRGRMGRKGQHIAIRVDETSRRDKG</sequence>
<accession>A0A1H6H903</accession>
<dbReference type="PANTHER" id="PTHR30034">
    <property type="entry name" value="FLAGELLAR MOTOR SWITCH PROTEIN FLIM"/>
    <property type="match status" value="1"/>
</dbReference>
<dbReference type="RefSeq" id="WP_074766473.1">
    <property type="nucleotide sequence ID" value="NZ_FNWO01000004.1"/>
</dbReference>
<evidence type="ECO:0000313" key="15">
    <source>
        <dbReference type="EMBL" id="SEH31966.1"/>
    </source>
</evidence>
<evidence type="ECO:0000256" key="4">
    <source>
        <dbReference type="ARBA" id="ARBA00021898"/>
    </source>
</evidence>
<evidence type="ECO:0000256" key="1">
    <source>
        <dbReference type="ARBA" id="ARBA00004117"/>
    </source>
</evidence>
<keyword evidence="15" id="KW-0969">Cilium</keyword>
<evidence type="ECO:0000256" key="10">
    <source>
        <dbReference type="ARBA" id="ARBA00023143"/>
    </source>
</evidence>
<dbReference type="Gene3D" id="2.30.330.10">
    <property type="entry name" value="SpoA-like"/>
    <property type="match status" value="1"/>
</dbReference>
<proteinExistence type="inferred from homology"/>
<dbReference type="Pfam" id="PF02154">
    <property type="entry name" value="FliM"/>
    <property type="match status" value="1"/>
</dbReference>
<keyword evidence="16" id="KW-1185">Reference proteome</keyword>